<keyword evidence="3" id="KW-1185">Reference proteome</keyword>
<evidence type="ECO:0000313" key="2">
    <source>
        <dbReference type="EMBL" id="MCG2616135.1"/>
    </source>
</evidence>
<proteinExistence type="predicted"/>
<comment type="caution">
    <text evidence="2">The sequence shown here is derived from an EMBL/GenBank/DDBJ whole genome shotgun (WGS) entry which is preliminary data.</text>
</comment>
<gene>
    <name evidence="2" type="ORF">LZZ85_17695</name>
</gene>
<feature type="transmembrane region" description="Helical" evidence="1">
    <location>
        <begin position="36"/>
        <end position="56"/>
    </location>
</feature>
<keyword evidence="1" id="KW-0812">Transmembrane</keyword>
<feature type="transmembrane region" description="Helical" evidence="1">
    <location>
        <begin position="12"/>
        <end position="30"/>
    </location>
</feature>
<dbReference type="RefSeq" id="WP_237874672.1">
    <property type="nucleotide sequence ID" value="NZ_JAKLTR010000011.1"/>
</dbReference>
<keyword evidence="1" id="KW-1133">Transmembrane helix</keyword>
<keyword evidence="1" id="KW-0472">Membrane</keyword>
<evidence type="ECO:0000256" key="1">
    <source>
        <dbReference type="SAM" id="Phobius"/>
    </source>
</evidence>
<name>A0ABS9KV34_9BACT</name>
<dbReference type="EMBL" id="JAKLTR010000011">
    <property type="protein sequence ID" value="MCG2616135.1"/>
    <property type="molecule type" value="Genomic_DNA"/>
</dbReference>
<sequence length="93" mass="10268">MNNKHNSPSLAFCLLMDAAGYLTYTIPVLGEFGDLFWAPISAVIFMISFGGWKGILGGAFNFIEEILPGTDFIPSFTIAWLLKRRQVPGVNKI</sequence>
<accession>A0ABS9KV34</accession>
<reference evidence="2" key="1">
    <citation type="submission" date="2022-01" db="EMBL/GenBank/DDBJ databases">
        <authorList>
            <person name="Jo J.-H."/>
            <person name="Im W.-T."/>
        </authorList>
    </citation>
    <scope>NUCLEOTIDE SEQUENCE</scope>
    <source>
        <strain evidence="2">NA20</strain>
    </source>
</reference>
<evidence type="ECO:0000313" key="3">
    <source>
        <dbReference type="Proteomes" id="UP001165367"/>
    </source>
</evidence>
<protein>
    <submittedName>
        <fullName evidence="2">Uncharacterized protein</fullName>
    </submittedName>
</protein>
<dbReference type="Proteomes" id="UP001165367">
    <property type="component" value="Unassembled WGS sequence"/>
</dbReference>
<organism evidence="2 3">
    <name type="scientific">Terrimonas ginsenosidimutans</name>
    <dbReference type="NCBI Taxonomy" id="2908004"/>
    <lineage>
        <taxon>Bacteria</taxon>
        <taxon>Pseudomonadati</taxon>
        <taxon>Bacteroidota</taxon>
        <taxon>Chitinophagia</taxon>
        <taxon>Chitinophagales</taxon>
        <taxon>Chitinophagaceae</taxon>
        <taxon>Terrimonas</taxon>
    </lineage>
</organism>